<proteinExistence type="predicted"/>
<evidence type="ECO:0000313" key="1">
    <source>
        <dbReference type="EMBL" id="MPC51656.1"/>
    </source>
</evidence>
<dbReference type="AlphaFoldDB" id="A0A5B7G1D9"/>
<protein>
    <submittedName>
        <fullName evidence="1">Uncharacterized protein</fullName>
    </submittedName>
</protein>
<dbReference type="Proteomes" id="UP000324222">
    <property type="component" value="Unassembled WGS sequence"/>
</dbReference>
<gene>
    <name evidence="1" type="ORF">E2C01_045508</name>
</gene>
<dbReference type="EMBL" id="VSRR010010323">
    <property type="protein sequence ID" value="MPC51656.1"/>
    <property type="molecule type" value="Genomic_DNA"/>
</dbReference>
<name>A0A5B7G1D9_PORTR</name>
<organism evidence="1 2">
    <name type="scientific">Portunus trituberculatus</name>
    <name type="common">Swimming crab</name>
    <name type="synonym">Neptunus trituberculatus</name>
    <dbReference type="NCBI Taxonomy" id="210409"/>
    <lineage>
        <taxon>Eukaryota</taxon>
        <taxon>Metazoa</taxon>
        <taxon>Ecdysozoa</taxon>
        <taxon>Arthropoda</taxon>
        <taxon>Crustacea</taxon>
        <taxon>Multicrustacea</taxon>
        <taxon>Malacostraca</taxon>
        <taxon>Eumalacostraca</taxon>
        <taxon>Eucarida</taxon>
        <taxon>Decapoda</taxon>
        <taxon>Pleocyemata</taxon>
        <taxon>Brachyura</taxon>
        <taxon>Eubrachyura</taxon>
        <taxon>Portunoidea</taxon>
        <taxon>Portunidae</taxon>
        <taxon>Portuninae</taxon>
        <taxon>Portunus</taxon>
    </lineage>
</organism>
<evidence type="ECO:0000313" key="2">
    <source>
        <dbReference type="Proteomes" id="UP000324222"/>
    </source>
</evidence>
<sequence>MRPTGAFIRYAGHSGVLFPLAEFSIYKTRVSGARLGQRLLPADCTLGTTYSILVQVTNLRLGEIVQKPIHRAHHGPKVNTTDLTRSMGSPRVCLRLFMSG</sequence>
<accession>A0A5B7G1D9</accession>
<comment type="caution">
    <text evidence="1">The sequence shown here is derived from an EMBL/GenBank/DDBJ whole genome shotgun (WGS) entry which is preliminary data.</text>
</comment>
<reference evidence="1 2" key="1">
    <citation type="submission" date="2019-05" db="EMBL/GenBank/DDBJ databases">
        <title>Another draft genome of Portunus trituberculatus and its Hox gene families provides insights of decapod evolution.</title>
        <authorList>
            <person name="Jeong J.-H."/>
            <person name="Song I."/>
            <person name="Kim S."/>
            <person name="Choi T."/>
            <person name="Kim D."/>
            <person name="Ryu S."/>
            <person name="Kim W."/>
        </authorList>
    </citation>
    <scope>NUCLEOTIDE SEQUENCE [LARGE SCALE GENOMIC DNA]</scope>
    <source>
        <tissue evidence="1">Muscle</tissue>
    </source>
</reference>
<keyword evidence="2" id="KW-1185">Reference proteome</keyword>